<dbReference type="Gene3D" id="3.30.2320.80">
    <property type="match status" value="1"/>
</dbReference>
<feature type="binding site" evidence="5">
    <location>
        <position position="2"/>
    </location>
    <ligand>
        <name>Ni(2+)</name>
        <dbReference type="ChEBI" id="CHEBI:49786"/>
    </ligand>
</feature>
<dbReference type="PROSITE" id="PS01249">
    <property type="entry name" value="HYPA"/>
    <property type="match status" value="1"/>
</dbReference>
<name>A0A328HL04_ARTGO</name>
<feature type="binding site" evidence="5">
    <location>
        <position position="86"/>
    </location>
    <ligand>
        <name>Zn(2+)</name>
        <dbReference type="ChEBI" id="CHEBI:29105"/>
    </ligand>
</feature>
<dbReference type="AlphaFoldDB" id="A0A328HL04"/>
<comment type="function">
    <text evidence="5">Involved in the maturation of [NiFe] hydrogenases. Required for nickel insertion into the metal center of the hydrogenase.</text>
</comment>
<evidence type="ECO:0000313" key="6">
    <source>
        <dbReference type="EMBL" id="RAM38851.1"/>
    </source>
</evidence>
<evidence type="ECO:0000256" key="3">
    <source>
        <dbReference type="ARBA" id="ARBA00022723"/>
    </source>
</evidence>
<dbReference type="Proteomes" id="UP000249166">
    <property type="component" value="Unassembled WGS sequence"/>
</dbReference>
<keyword evidence="4 5" id="KW-0862">Zinc</keyword>
<keyword evidence="2 5" id="KW-0533">Nickel</keyword>
<dbReference type="PANTHER" id="PTHR34535:SF3">
    <property type="entry name" value="HYDROGENASE MATURATION FACTOR HYPA"/>
    <property type="match status" value="1"/>
</dbReference>
<reference evidence="6 7" key="1">
    <citation type="submission" date="2018-04" db="EMBL/GenBank/DDBJ databases">
        <title>Bacteria isolated from cave deposits of Manipur.</title>
        <authorList>
            <person name="Sahoo D."/>
            <person name="Sarangthem I."/>
            <person name="Nandeibam J."/>
        </authorList>
    </citation>
    <scope>NUCLEOTIDE SEQUENCE [LARGE SCALE GENOMIC DNA]</scope>
    <source>
        <strain evidence="7">mrc11</strain>
    </source>
</reference>
<comment type="caution">
    <text evidence="6">The sequence shown here is derived from an EMBL/GenBank/DDBJ whole genome shotgun (WGS) entry which is preliminary data.</text>
</comment>
<dbReference type="InterPro" id="IPR000688">
    <property type="entry name" value="HypA/HybF"/>
</dbReference>
<dbReference type="PANTHER" id="PTHR34535">
    <property type="entry name" value="HYDROGENASE MATURATION FACTOR HYPA"/>
    <property type="match status" value="1"/>
</dbReference>
<dbReference type="GO" id="GO:0051604">
    <property type="term" value="P:protein maturation"/>
    <property type="evidence" value="ECO:0007669"/>
    <property type="project" value="InterPro"/>
</dbReference>
<dbReference type="GO" id="GO:0016151">
    <property type="term" value="F:nickel cation binding"/>
    <property type="evidence" value="ECO:0007669"/>
    <property type="project" value="UniProtKB-UniRule"/>
</dbReference>
<feature type="binding site" evidence="5">
    <location>
        <position position="73"/>
    </location>
    <ligand>
        <name>Zn(2+)</name>
        <dbReference type="ChEBI" id="CHEBI:29105"/>
    </ligand>
</feature>
<proteinExistence type="inferred from homology"/>
<evidence type="ECO:0000313" key="7">
    <source>
        <dbReference type="Proteomes" id="UP000249166"/>
    </source>
</evidence>
<evidence type="ECO:0000256" key="4">
    <source>
        <dbReference type="ARBA" id="ARBA00022833"/>
    </source>
</evidence>
<dbReference type="PIRSF" id="PIRSF004761">
    <property type="entry name" value="Hydrgn_mat_HypA"/>
    <property type="match status" value="1"/>
</dbReference>
<dbReference type="HAMAP" id="MF_00213">
    <property type="entry name" value="HypA_HybF"/>
    <property type="match status" value="1"/>
</dbReference>
<organism evidence="6 7">
    <name type="scientific">Arthrobacter globiformis</name>
    <dbReference type="NCBI Taxonomy" id="1665"/>
    <lineage>
        <taxon>Bacteria</taxon>
        <taxon>Bacillati</taxon>
        <taxon>Actinomycetota</taxon>
        <taxon>Actinomycetes</taxon>
        <taxon>Micrococcales</taxon>
        <taxon>Micrococcaceae</taxon>
        <taxon>Arthrobacter</taxon>
    </lineage>
</organism>
<dbReference type="RefSeq" id="WP_111902482.1">
    <property type="nucleotide sequence ID" value="NZ_QLNP01000034.1"/>
</dbReference>
<dbReference type="GO" id="GO:0008270">
    <property type="term" value="F:zinc ion binding"/>
    <property type="evidence" value="ECO:0007669"/>
    <property type="project" value="UniProtKB-UniRule"/>
</dbReference>
<protein>
    <recommendedName>
        <fullName evidence="5">Hydrogenase maturation factor HypA</fullName>
    </recommendedName>
</protein>
<keyword evidence="3 5" id="KW-0479">Metal-binding</keyword>
<dbReference type="Pfam" id="PF01155">
    <property type="entry name" value="HypA"/>
    <property type="match status" value="1"/>
</dbReference>
<dbReference type="InterPro" id="IPR020538">
    <property type="entry name" value="Hydgase_Ni_incorp_HypA/HybF_CS"/>
</dbReference>
<dbReference type="EMBL" id="QLNP01000034">
    <property type="protein sequence ID" value="RAM38851.1"/>
    <property type="molecule type" value="Genomic_DNA"/>
</dbReference>
<gene>
    <name evidence="5" type="primary">hypA</name>
    <name evidence="6" type="ORF">DBZ45_03005</name>
</gene>
<sequence>MHELSITQGLVDAVLDRTGERTVTAVNLKIGPLSGVLADAVRFCFDVAAAGTPLAGARLQIDEPRGRGRCRSCQDEFTLSDLILLCPCGSADVEVLSGRELMLMSVEVA</sequence>
<feature type="binding site" evidence="5">
    <location>
        <position position="70"/>
    </location>
    <ligand>
        <name>Zn(2+)</name>
        <dbReference type="ChEBI" id="CHEBI:29105"/>
    </ligand>
</feature>
<comment type="similarity">
    <text evidence="1 5">Belongs to the HypA/HybF family.</text>
</comment>
<dbReference type="OrthoDB" id="288014at2"/>
<evidence type="ECO:0000256" key="2">
    <source>
        <dbReference type="ARBA" id="ARBA00022596"/>
    </source>
</evidence>
<accession>A0A328HL04</accession>
<evidence type="ECO:0000256" key="1">
    <source>
        <dbReference type="ARBA" id="ARBA00010748"/>
    </source>
</evidence>
<feature type="binding site" evidence="5">
    <location>
        <position position="88"/>
    </location>
    <ligand>
        <name>Zn(2+)</name>
        <dbReference type="ChEBI" id="CHEBI:29105"/>
    </ligand>
</feature>
<evidence type="ECO:0000256" key="5">
    <source>
        <dbReference type="HAMAP-Rule" id="MF_00213"/>
    </source>
</evidence>